<sequence length="344" mass="40362">ARLCTNWLPFYVFFTCQTHHNQGEGIDIVQKTKEIRSKAKKCVEESIMLAKEEFSYLNIKPLAYNIKANIEFGKRKMIKALEYIDYGLASYNEEGEREDRYDMLKANKADYLQRLARFNEANEIINELLERVDEIPLKMVVAHVYELKAKSELRTQNYESAVINAEKGLRVTLQHDIMHRYFELRSVLGNIYLKIEKHDFAEKSYMSCLAVEHQLAPDQFGPMVEVYCSLGRLLLDTNRIEEGRFYFEQAVCKCKNNAYAYEQYAVALEGIGDYFYMKDKPQESISNLEQALKIYEKLESKKSEIKGVSLKLAISYTNIDKKMEMYYMRMYKDLANPYNHLSSH</sequence>
<organism evidence="1 2">
    <name type="scientific">Polycladospora coralii</name>
    <dbReference type="NCBI Taxonomy" id="2771432"/>
    <lineage>
        <taxon>Bacteria</taxon>
        <taxon>Bacillati</taxon>
        <taxon>Bacillota</taxon>
        <taxon>Bacilli</taxon>
        <taxon>Bacillales</taxon>
        <taxon>Thermoactinomycetaceae</taxon>
        <taxon>Polycladospora</taxon>
    </lineage>
</organism>
<protein>
    <submittedName>
        <fullName evidence="1">Uncharacterized protein</fullName>
    </submittedName>
</protein>
<dbReference type="SMART" id="SM00028">
    <property type="entry name" value="TPR"/>
    <property type="match status" value="5"/>
</dbReference>
<dbReference type="Proteomes" id="UP000661691">
    <property type="component" value="Unassembled WGS sequence"/>
</dbReference>
<reference evidence="1" key="1">
    <citation type="submission" date="2020-09" db="EMBL/GenBank/DDBJ databases">
        <title>A novel bacterium of genus Hazenella, isolated from South China Sea.</title>
        <authorList>
            <person name="Huang H."/>
            <person name="Mo K."/>
            <person name="Hu Y."/>
        </authorList>
    </citation>
    <scope>NUCLEOTIDE SEQUENCE</scope>
    <source>
        <strain evidence="1">IB182357</strain>
    </source>
</reference>
<dbReference type="SUPFAM" id="SSF48452">
    <property type="entry name" value="TPR-like"/>
    <property type="match status" value="2"/>
</dbReference>
<accession>A0A926NCB4</accession>
<name>A0A926NCB4_9BACL</name>
<dbReference type="EMBL" id="JACXAH010000068">
    <property type="protein sequence ID" value="MBD1374003.1"/>
    <property type="molecule type" value="Genomic_DNA"/>
</dbReference>
<evidence type="ECO:0000313" key="1">
    <source>
        <dbReference type="EMBL" id="MBD1374003.1"/>
    </source>
</evidence>
<dbReference type="AlphaFoldDB" id="A0A926NCB4"/>
<dbReference type="RefSeq" id="WP_224749836.1">
    <property type="nucleotide sequence ID" value="NZ_JACXAH010000068.1"/>
</dbReference>
<proteinExistence type="predicted"/>
<keyword evidence="2" id="KW-1185">Reference proteome</keyword>
<feature type="non-terminal residue" evidence="1">
    <location>
        <position position="1"/>
    </location>
</feature>
<comment type="caution">
    <text evidence="1">The sequence shown here is derived from an EMBL/GenBank/DDBJ whole genome shotgun (WGS) entry which is preliminary data.</text>
</comment>
<dbReference type="InterPro" id="IPR019734">
    <property type="entry name" value="TPR_rpt"/>
</dbReference>
<dbReference type="InterPro" id="IPR011990">
    <property type="entry name" value="TPR-like_helical_dom_sf"/>
</dbReference>
<evidence type="ECO:0000313" key="2">
    <source>
        <dbReference type="Proteomes" id="UP000661691"/>
    </source>
</evidence>
<dbReference type="Gene3D" id="1.25.40.10">
    <property type="entry name" value="Tetratricopeptide repeat domain"/>
    <property type="match status" value="1"/>
</dbReference>
<gene>
    <name evidence="1" type="ORF">IC620_16815</name>
</gene>
<dbReference type="Pfam" id="PF13181">
    <property type="entry name" value="TPR_8"/>
    <property type="match status" value="1"/>
</dbReference>